<feature type="non-terminal residue" evidence="1">
    <location>
        <position position="341"/>
    </location>
</feature>
<organism evidence="1 2">
    <name type="scientific">Trichogramma brassicae</name>
    <dbReference type="NCBI Taxonomy" id="86971"/>
    <lineage>
        <taxon>Eukaryota</taxon>
        <taxon>Metazoa</taxon>
        <taxon>Ecdysozoa</taxon>
        <taxon>Arthropoda</taxon>
        <taxon>Hexapoda</taxon>
        <taxon>Insecta</taxon>
        <taxon>Pterygota</taxon>
        <taxon>Neoptera</taxon>
        <taxon>Endopterygota</taxon>
        <taxon>Hymenoptera</taxon>
        <taxon>Apocrita</taxon>
        <taxon>Proctotrupomorpha</taxon>
        <taxon>Chalcidoidea</taxon>
        <taxon>Trichogrammatidae</taxon>
        <taxon>Trichogramma</taxon>
    </lineage>
</organism>
<accession>A0A6H5IP79</accession>
<dbReference type="PANTHER" id="PTHR21261">
    <property type="entry name" value="BEAT PROTEIN"/>
    <property type="match status" value="1"/>
</dbReference>
<dbReference type="PANTHER" id="PTHR21261:SF15">
    <property type="entry name" value="BEATEN PATH IIIA, ISOFORM D-RELATED"/>
    <property type="match status" value="1"/>
</dbReference>
<name>A0A6H5IP79_9HYME</name>
<evidence type="ECO:0008006" key="3">
    <source>
        <dbReference type="Google" id="ProtNLM"/>
    </source>
</evidence>
<sequence>MFNLPYHTGTGRGYRAHPKVIIVGGRPRSSRRSHKYTCIHVYYMTARTNLKSFHALPKQGPQITGLTQQYALGENVTANCTAWPSVPKAQLKWTINNKTNVRYMGVGGKRRKYRIGYKRRIPDGIILNSLGRGIGRLTQLYGAKTKANITAKLRGTRSGRHVPTTLMMIISRKQKGGPTKRVVPYDYVVQHPTHQPIESQGTPNSIGLRFTIDNRYLKTASYLGALRIRCVALVGSRRFETEQPVMLAHANNQRFSAGDLRSRAPSAAYSLALLLLGTFLTTTAPHEVHNVILRVRLRKYPHTRSSAPNCKRNKTVKLRKRRVFRHEVNHRSPPGSHIQYY</sequence>
<dbReference type="AlphaFoldDB" id="A0A6H5IP79"/>
<proteinExistence type="predicted"/>
<evidence type="ECO:0000313" key="1">
    <source>
        <dbReference type="EMBL" id="CAB0040077.1"/>
    </source>
</evidence>
<keyword evidence="2" id="KW-1185">Reference proteome</keyword>
<reference evidence="1 2" key="1">
    <citation type="submission" date="2020-02" db="EMBL/GenBank/DDBJ databases">
        <authorList>
            <person name="Ferguson B K."/>
        </authorList>
    </citation>
    <scope>NUCLEOTIDE SEQUENCE [LARGE SCALE GENOMIC DNA]</scope>
</reference>
<dbReference type="EMBL" id="CADCXV010001000">
    <property type="protein sequence ID" value="CAB0040077.1"/>
    <property type="molecule type" value="Genomic_DNA"/>
</dbReference>
<dbReference type="Proteomes" id="UP000479190">
    <property type="component" value="Unassembled WGS sequence"/>
</dbReference>
<gene>
    <name evidence="1" type="ORF">TBRA_LOCUS11811</name>
</gene>
<protein>
    <recommendedName>
        <fullName evidence="3">Ig-like domain-containing protein</fullName>
    </recommendedName>
</protein>
<evidence type="ECO:0000313" key="2">
    <source>
        <dbReference type="Proteomes" id="UP000479190"/>
    </source>
</evidence>
<dbReference type="OrthoDB" id="10015491at2759"/>